<protein>
    <submittedName>
        <fullName evidence="1">Uncharacterized protein</fullName>
    </submittedName>
</protein>
<proteinExistence type="predicted"/>
<reference evidence="1" key="1">
    <citation type="submission" date="2014-11" db="EMBL/GenBank/DDBJ databases">
        <authorList>
            <person name="Amaro Gonzalez C."/>
        </authorList>
    </citation>
    <scope>NUCLEOTIDE SEQUENCE</scope>
</reference>
<organism evidence="1">
    <name type="scientific">Anguilla anguilla</name>
    <name type="common">European freshwater eel</name>
    <name type="synonym">Muraena anguilla</name>
    <dbReference type="NCBI Taxonomy" id="7936"/>
    <lineage>
        <taxon>Eukaryota</taxon>
        <taxon>Metazoa</taxon>
        <taxon>Chordata</taxon>
        <taxon>Craniata</taxon>
        <taxon>Vertebrata</taxon>
        <taxon>Euteleostomi</taxon>
        <taxon>Actinopterygii</taxon>
        <taxon>Neopterygii</taxon>
        <taxon>Teleostei</taxon>
        <taxon>Anguilliformes</taxon>
        <taxon>Anguillidae</taxon>
        <taxon>Anguilla</taxon>
    </lineage>
</organism>
<reference evidence="1" key="2">
    <citation type="journal article" date="2015" name="Fish Shellfish Immunol.">
        <title>Early steps in the European eel (Anguilla anguilla)-Vibrio vulnificus interaction in the gills: Role of the RtxA13 toxin.</title>
        <authorList>
            <person name="Callol A."/>
            <person name="Pajuelo D."/>
            <person name="Ebbesson L."/>
            <person name="Teles M."/>
            <person name="MacKenzie S."/>
            <person name="Amaro C."/>
        </authorList>
    </citation>
    <scope>NUCLEOTIDE SEQUENCE</scope>
</reference>
<sequence>MLKSELVNAVVSTDLG</sequence>
<name>A0A0E9V9Q0_ANGAN</name>
<accession>A0A0E9V9Q0</accession>
<evidence type="ECO:0000313" key="1">
    <source>
        <dbReference type="EMBL" id="JAH74210.1"/>
    </source>
</evidence>
<dbReference type="AlphaFoldDB" id="A0A0E9V9Q0"/>
<dbReference type="EMBL" id="GBXM01034367">
    <property type="protein sequence ID" value="JAH74210.1"/>
    <property type="molecule type" value="Transcribed_RNA"/>
</dbReference>